<dbReference type="EMBL" id="JBHRXV010000003">
    <property type="protein sequence ID" value="MFC3711826.1"/>
    <property type="molecule type" value="Genomic_DNA"/>
</dbReference>
<proteinExistence type="predicted"/>
<gene>
    <name evidence="2" type="ORF">ACFOMD_04545</name>
</gene>
<dbReference type="InterPro" id="IPR007763">
    <property type="entry name" value="NDUFA12"/>
</dbReference>
<evidence type="ECO:0000313" key="2">
    <source>
        <dbReference type="EMBL" id="MFC3711826.1"/>
    </source>
</evidence>
<feature type="compositionally biased region" description="Polar residues" evidence="1">
    <location>
        <begin position="71"/>
        <end position="82"/>
    </location>
</feature>
<keyword evidence="3" id="KW-1185">Reference proteome</keyword>
<feature type="region of interest" description="Disordered" evidence="1">
    <location>
        <begin position="71"/>
        <end position="126"/>
    </location>
</feature>
<comment type="caution">
    <text evidence="2">The sequence shown here is derived from an EMBL/GenBank/DDBJ whole genome shotgun (WGS) entry which is preliminary data.</text>
</comment>
<sequence>MSWLKTIFTWWHGPTFGTWLNTRLSGVEVGRDDQGNVYYRSKKGDRRWVVFSGDVEASRTPPEWHMWLHRQSATPPSETPLPTKTWEKPWLPNPTGSLEAHAPSGSLHASGVRARATGDYEAWRPE</sequence>
<feature type="compositionally biased region" description="Basic and acidic residues" evidence="1">
    <location>
        <begin position="116"/>
        <end position="126"/>
    </location>
</feature>
<reference evidence="3" key="1">
    <citation type="journal article" date="2019" name="Int. J. Syst. Evol. Microbiol.">
        <title>The Global Catalogue of Microorganisms (GCM) 10K type strain sequencing project: providing services to taxonomists for standard genome sequencing and annotation.</title>
        <authorList>
            <consortium name="The Broad Institute Genomics Platform"/>
            <consortium name="The Broad Institute Genome Sequencing Center for Infectious Disease"/>
            <person name="Wu L."/>
            <person name="Ma J."/>
        </authorList>
    </citation>
    <scope>NUCLEOTIDE SEQUENCE [LARGE SCALE GENOMIC DNA]</scope>
    <source>
        <strain evidence="3">KCTC 42644</strain>
    </source>
</reference>
<dbReference type="PANTHER" id="PTHR12910">
    <property type="entry name" value="NADH-UBIQUINONE OXIDOREDUCTASE SUBUNIT B17.2"/>
    <property type="match status" value="1"/>
</dbReference>
<accession>A0ABV7X6U0</accession>
<evidence type="ECO:0000256" key="1">
    <source>
        <dbReference type="SAM" id="MobiDB-lite"/>
    </source>
</evidence>
<dbReference type="PANTHER" id="PTHR12910:SF2">
    <property type="entry name" value="NADH DEHYDROGENASE [UBIQUINONE] 1 ALPHA SUBCOMPLEX SUBUNIT 12"/>
    <property type="match status" value="1"/>
</dbReference>
<dbReference type="NCBIfam" id="NF006040">
    <property type="entry name" value="PRK08183.1"/>
    <property type="match status" value="1"/>
</dbReference>
<organism evidence="2 3">
    <name type="scientific">Sphingoaurantiacus capsulatus</name>
    <dbReference type="NCBI Taxonomy" id="1771310"/>
    <lineage>
        <taxon>Bacteria</taxon>
        <taxon>Pseudomonadati</taxon>
        <taxon>Pseudomonadota</taxon>
        <taxon>Alphaproteobacteria</taxon>
        <taxon>Sphingomonadales</taxon>
        <taxon>Sphingosinicellaceae</taxon>
        <taxon>Sphingoaurantiacus</taxon>
    </lineage>
</organism>
<dbReference type="RefSeq" id="WP_380857502.1">
    <property type="nucleotide sequence ID" value="NZ_JBHRXV010000003.1"/>
</dbReference>
<evidence type="ECO:0000313" key="3">
    <source>
        <dbReference type="Proteomes" id="UP001595615"/>
    </source>
</evidence>
<dbReference type="Pfam" id="PF05071">
    <property type="entry name" value="NDUFA12"/>
    <property type="match status" value="1"/>
</dbReference>
<dbReference type="Proteomes" id="UP001595615">
    <property type="component" value="Unassembled WGS sequence"/>
</dbReference>
<protein>
    <submittedName>
        <fullName evidence="2">NADH:ubiquinone oxidoreductase subunit NDUFA12</fullName>
    </submittedName>
</protein>
<name>A0ABV7X6U0_9SPHN</name>